<organism evidence="1 2">
    <name type="scientific">Melia azedarach</name>
    <name type="common">Chinaberry tree</name>
    <dbReference type="NCBI Taxonomy" id="155640"/>
    <lineage>
        <taxon>Eukaryota</taxon>
        <taxon>Viridiplantae</taxon>
        <taxon>Streptophyta</taxon>
        <taxon>Embryophyta</taxon>
        <taxon>Tracheophyta</taxon>
        <taxon>Spermatophyta</taxon>
        <taxon>Magnoliopsida</taxon>
        <taxon>eudicotyledons</taxon>
        <taxon>Gunneridae</taxon>
        <taxon>Pentapetalae</taxon>
        <taxon>rosids</taxon>
        <taxon>malvids</taxon>
        <taxon>Sapindales</taxon>
        <taxon>Meliaceae</taxon>
        <taxon>Melia</taxon>
    </lineage>
</organism>
<keyword evidence="2" id="KW-1185">Reference proteome</keyword>
<evidence type="ECO:0000313" key="1">
    <source>
        <dbReference type="EMBL" id="KAJ4711186.1"/>
    </source>
</evidence>
<dbReference type="EMBL" id="CM051402">
    <property type="protein sequence ID" value="KAJ4711186.1"/>
    <property type="molecule type" value="Genomic_DNA"/>
</dbReference>
<proteinExistence type="predicted"/>
<dbReference type="Proteomes" id="UP001164539">
    <property type="component" value="Chromosome 9"/>
</dbReference>
<name>A0ACC1XI45_MELAZ</name>
<gene>
    <name evidence="1" type="ORF">OWV82_017247</name>
</gene>
<protein>
    <submittedName>
        <fullName evidence="1">Zinc finger protein</fullName>
    </submittedName>
</protein>
<evidence type="ECO:0000313" key="2">
    <source>
        <dbReference type="Proteomes" id="UP001164539"/>
    </source>
</evidence>
<reference evidence="1 2" key="1">
    <citation type="journal article" date="2023" name="Science">
        <title>Complex scaffold remodeling in plant triterpene biosynthesis.</title>
        <authorList>
            <person name="De La Pena R."/>
            <person name="Hodgson H."/>
            <person name="Liu J.C."/>
            <person name="Stephenson M.J."/>
            <person name="Martin A.C."/>
            <person name="Owen C."/>
            <person name="Harkess A."/>
            <person name="Leebens-Mack J."/>
            <person name="Jimenez L.E."/>
            <person name="Osbourn A."/>
            <person name="Sattely E.S."/>
        </authorList>
    </citation>
    <scope>NUCLEOTIDE SEQUENCE [LARGE SCALE GENOMIC DNA]</scope>
    <source>
        <strain evidence="2">cv. JPN11</strain>
        <tissue evidence="1">Leaf</tissue>
    </source>
</reference>
<sequence length="243" mass="27206">MEMEASYNVLSHTSDDSSGSCVEKKLRLFGFELNPSNNNDSFLKGSAEADESVNSSNTASSASEKPSKDKSNSSTGEPDEKKFECQYCFKEFANSQALGGHQNAHKKERMKKKRLQLQARKASLNCYLQPLQNNLSFNYHGSSAWFYDPSCYTPEQFTVYEESQISFNPYDQDVHLNGSQVSKWYTLPTQTTFQQDSSMFTLTHTDRSGENRPVIIKPSPLSAPKQSCKSLDLQLGLSLQSGV</sequence>
<comment type="caution">
    <text evidence="1">The sequence shown here is derived from an EMBL/GenBank/DDBJ whole genome shotgun (WGS) entry which is preliminary data.</text>
</comment>
<accession>A0ACC1XI45</accession>